<keyword evidence="2" id="KW-1185">Reference proteome</keyword>
<reference evidence="1 2" key="1">
    <citation type="submission" date="2021-01" db="EMBL/GenBank/DDBJ databases">
        <title>Sequencing the genomes of 1000 actinobacteria strains.</title>
        <authorList>
            <person name="Klenk H.-P."/>
        </authorList>
    </citation>
    <scope>NUCLEOTIDE SEQUENCE [LARGE SCALE GENOMIC DNA]</scope>
    <source>
        <strain evidence="1 2">DSM 18662</strain>
    </source>
</reference>
<protein>
    <submittedName>
        <fullName evidence="1">Uncharacterized protein</fullName>
    </submittedName>
</protein>
<proteinExistence type="predicted"/>
<dbReference type="EMBL" id="JAFBCF010000001">
    <property type="protein sequence ID" value="MBM7798444.1"/>
    <property type="molecule type" value="Genomic_DNA"/>
</dbReference>
<gene>
    <name evidence="1" type="ORF">JOE57_001365</name>
</gene>
<dbReference type="Proteomes" id="UP000704762">
    <property type="component" value="Unassembled WGS sequence"/>
</dbReference>
<evidence type="ECO:0000313" key="1">
    <source>
        <dbReference type="EMBL" id="MBM7798444.1"/>
    </source>
</evidence>
<dbReference type="RefSeq" id="WP_204916982.1">
    <property type="nucleotide sequence ID" value="NZ_BAAAQP010000008.1"/>
</dbReference>
<evidence type="ECO:0000313" key="2">
    <source>
        <dbReference type="Proteomes" id="UP000704762"/>
    </source>
</evidence>
<sequence length="65" mass="7309">MLIKVPVRHDRDGVDNFTFRTVVAPRGKPFDQRVTAGGHRGACAGERFDEFSSQNSAFQLRKLAF</sequence>
<comment type="caution">
    <text evidence="1">The sequence shown here is derived from an EMBL/GenBank/DDBJ whole genome shotgun (WGS) entry which is preliminary data.</text>
</comment>
<name>A0ABS2RHG3_9ACTN</name>
<accession>A0ABS2RHG3</accession>
<organism evidence="1 2">
    <name type="scientific">Microlunatus panaciterrae</name>
    <dbReference type="NCBI Taxonomy" id="400768"/>
    <lineage>
        <taxon>Bacteria</taxon>
        <taxon>Bacillati</taxon>
        <taxon>Actinomycetota</taxon>
        <taxon>Actinomycetes</taxon>
        <taxon>Propionibacteriales</taxon>
        <taxon>Propionibacteriaceae</taxon>
        <taxon>Microlunatus</taxon>
    </lineage>
</organism>